<keyword evidence="3" id="KW-1003">Cell membrane</keyword>
<evidence type="ECO:0000256" key="3">
    <source>
        <dbReference type="ARBA" id="ARBA00022475"/>
    </source>
</evidence>
<dbReference type="Pfam" id="PF00691">
    <property type="entry name" value="OmpA"/>
    <property type="match status" value="1"/>
</dbReference>
<dbReference type="Pfam" id="PF13677">
    <property type="entry name" value="MotB_plug"/>
    <property type="match status" value="1"/>
</dbReference>
<keyword evidence="6 7" id="KW-0472">Membrane</keyword>
<dbReference type="PROSITE" id="PS51123">
    <property type="entry name" value="OMPA_2"/>
    <property type="match status" value="1"/>
</dbReference>
<keyword evidence="10" id="KW-0282">Flagellum</keyword>
<evidence type="ECO:0000256" key="2">
    <source>
        <dbReference type="ARBA" id="ARBA00008914"/>
    </source>
</evidence>
<dbReference type="InterPro" id="IPR036737">
    <property type="entry name" value="OmpA-like_sf"/>
</dbReference>
<evidence type="ECO:0000256" key="4">
    <source>
        <dbReference type="ARBA" id="ARBA00022692"/>
    </source>
</evidence>
<dbReference type="InterPro" id="IPR025713">
    <property type="entry name" value="MotB-like_N_dom"/>
</dbReference>
<dbReference type="PANTHER" id="PTHR30329:SF21">
    <property type="entry name" value="LIPOPROTEIN YIAD-RELATED"/>
    <property type="match status" value="1"/>
</dbReference>
<keyword evidence="4" id="KW-0812">Transmembrane</keyword>
<dbReference type="NCBIfam" id="NF005831">
    <property type="entry name" value="PRK07734.1"/>
    <property type="match status" value="1"/>
</dbReference>
<feature type="region of interest" description="Disordered" evidence="8">
    <location>
        <begin position="63"/>
        <end position="83"/>
    </location>
</feature>
<dbReference type="EMBL" id="JBHSFU010000004">
    <property type="protein sequence ID" value="MFC4557773.1"/>
    <property type="molecule type" value="Genomic_DNA"/>
</dbReference>
<dbReference type="InterPro" id="IPR006665">
    <property type="entry name" value="OmpA-like"/>
</dbReference>
<proteinExistence type="inferred from homology"/>
<dbReference type="PANTHER" id="PTHR30329">
    <property type="entry name" value="STATOR ELEMENT OF FLAGELLAR MOTOR COMPLEX"/>
    <property type="match status" value="1"/>
</dbReference>
<evidence type="ECO:0000256" key="1">
    <source>
        <dbReference type="ARBA" id="ARBA00004162"/>
    </source>
</evidence>
<name>A0ABV9DIW7_9BACI</name>
<evidence type="ECO:0000256" key="8">
    <source>
        <dbReference type="SAM" id="MobiDB-lite"/>
    </source>
</evidence>
<gene>
    <name evidence="10" type="primary">motB</name>
    <name evidence="10" type="ORF">ACFO3D_06065</name>
</gene>
<dbReference type="Gene3D" id="3.30.1330.60">
    <property type="entry name" value="OmpA-like domain"/>
    <property type="match status" value="1"/>
</dbReference>
<reference evidence="11" key="1">
    <citation type="journal article" date="2019" name="Int. J. Syst. Evol. Microbiol.">
        <title>The Global Catalogue of Microorganisms (GCM) 10K type strain sequencing project: providing services to taxonomists for standard genome sequencing and annotation.</title>
        <authorList>
            <consortium name="The Broad Institute Genomics Platform"/>
            <consortium name="The Broad Institute Genome Sequencing Center for Infectious Disease"/>
            <person name="Wu L."/>
            <person name="Ma J."/>
        </authorList>
    </citation>
    <scope>NUCLEOTIDE SEQUENCE [LARGE SCALE GENOMIC DNA]</scope>
    <source>
        <strain evidence="11">CGMCC 4.7426</strain>
    </source>
</reference>
<dbReference type="Proteomes" id="UP001595989">
    <property type="component" value="Unassembled WGS sequence"/>
</dbReference>
<evidence type="ECO:0000256" key="6">
    <source>
        <dbReference type="ARBA" id="ARBA00023136"/>
    </source>
</evidence>
<comment type="subcellular location">
    <subcellularLocation>
        <location evidence="1">Cell membrane</location>
        <topology evidence="1">Single-pass membrane protein</topology>
    </subcellularLocation>
</comment>
<organism evidence="10 11">
    <name type="scientific">Virgibacillus kekensis</name>
    <dbReference type="NCBI Taxonomy" id="202261"/>
    <lineage>
        <taxon>Bacteria</taxon>
        <taxon>Bacillati</taxon>
        <taxon>Bacillota</taxon>
        <taxon>Bacilli</taxon>
        <taxon>Bacillales</taxon>
        <taxon>Bacillaceae</taxon>
        <taxon>Virgibacillus</taxon>
    </lineage>
</organism>
<dbReference type="InterPro" id="IPR050330">
    <property type="entry name" value="Bact_OuterMem_StrucFunc"/>
</dbReference>
<comment type="caution">
    <text evidence="10">The sequence shown here is derived from an EMBL/GenBank/DDBJ whole genome shotgun (WGS) entry which is preliminary data.</text>
</comment>
<dbReference type="RefSeq" id="WP_390293829.1">
    <property type="nucleotide sequence ID" value="NZ_JBHSFU010000004.1"/>
</dbReference>
<evidence type="ECO:0000313" key="11">
    <source>
        <dbReference type="Proteomes" id="UP001595989"/>
    </source>
</evidence>
<dbReference type="SUPFAM" id="SSF103088">
    <property type="entry name" value="OmpA-like"/>
    <property type="match status" value="1"/>
</dbReference>
<protein>
    <submittedName>
        <fullName evidence="10">Flagellar motor protein MotB</fullName>
    </submittedName>
</protein>
<keyword evidence="5" id="KW-1133">Transmembrane helix</keyword>
<accession>A0ABV9DIW7</accession>
<keyword evidence="10" id="KW-0966">Cell projection</keyword>
<evidence type="ECO:0000256" key="5">
    <source>
        <dbReference type="ARBA" id="ARBA00022989"/>
    </source>
</evidence>
<evidence type="ECO:0000256" key="7">
    <source>
        <dbReference type="PROSITE-ProRule" id="PRU00473"/>
    </source>
</evidence>
<dbReference type="CDD" id="cd07185">
    <property type="entry name" value="OmpA_C-like"/>
    <property type="match status" value="1"/>
</dbReference>
<evidence type="ECO:0000313" key="10">
    <source>
        <dbReference type="EMBL" id="MFC4557773.1"/>
    </source>
</evidence>
<comment type="similarity">
    <text evidence="2">Belongs to the MotB family.</text>
</comment>
<keyword evidence="11" id="KW-1185">Reference proteome</keyword>
<evidence type="ECO:0000259" key="9">
    <source>
        <dbReference type="PROSITE" id="PS51123"/>
    </source>
</evidence>
<feature type="domain" description="OmpA-like" evidence="9">
    <location>
        <begin position="122"/>
        <end position="244"/>
    </location>
</feature>
<sequence length="250" mass="28525">MRRKKKNSEEHMSESWLLPYADLLTLLLALFIVLFAMSEIDTKTYKELARVFNEEFSGGKGILEHNDSSVDMPVPKEEPEEHKEEADKNVQELMQLTALQERINKYISNNNLTKSIETSLSGEGLYITITNDISFESGSAEVKGKGKDIAKDVSNFLYTDPPHEIVISGHTDDIPIHDSVYKSNWELSVMRAVNFMRIVLQNDKLEPKRFSAKGFGEHNPLVPNTSKENRAKNRRVEVLILPNYDIKSLQ</sequence>
<keyword evidence="10" id="KW-0969">Cilium</keyword>